<evidence type="ECO:0000313" key="2">
    <source>
        <dbReference type="EMBL" id="MBB5022851.1"/>
    </source>
</evidence>
<sequence>MKIKDVYRFYQDYIKPIYSEIEARQNDIPVELLFETYASFDHIKRYYLDGEDEHTASIKAISHLKRGVLDAFKLKLKYFNQDTEHFLGKKADLHLIDNGDFVVNFFRDKQKIIDLAKSARLTESKVDKESAFEYWYDTSLMIDEFERKYFAQQHKIEWAKKRTFRWVNMDTARGFAVGVASSLATYALLTVVL</sequence>
<proteinExistence type="predicted"/>
<reference evidence="2 3" key="1">
    <citation type="submission" date="2020-08" db="EMBL/GenBank/DDBJ databases">
        <title>Genomic Encyclopedia of Type Strains, Phase IV (KMG-IV): sequencing the most valuable type-strain genomes for metagenomic binning, comparative biology and taxonomic classification.</title>
        <authorList>
            <person name="Goeker M."/>
        </authorList>
    </citation>
    <scope>NUCLEOTIDE SEQUENCE [LARGE SCALE GENOMIC DNA]</scope>
    <source>
        <strain evidence="2 3">DSM 22071</strain>
    </source>
</reference>
<dbReference type="EMBL" id="JACHID010000018">
    <property type="protein sequence ID" value="MBB5022851.1"/>
    <property type="molecule type" value="Genomic_DNA"/>
</dbReference>
<dbReference type="RefSeq" id="WP_183734127.1">
    <property type="nucleotide sequence ID" value="NZ_JACHID010000018.1"/>
</dbReference>
<dbReference type="Proteomes" id="UP000528322">
    <property type="component" value="Unassembled WGS sequence"/>
</dbReference>
<keyword evidence="1" id="KW-1133">Transmembrane helix</keyword>
<keyword evidence="1" id="KW-0472">Membrane</keyword>
<protein>
    <submittedName>
        <fullName evidence="2">Uncharacterized protein</fullName>
    </submittedName>
</protein>
<evidence type="ECO:0000256" key="1">
    <source>
        <dbReference type="SAM" id="Phobius"/>
    </source>
</evidence>
<keyword evidence="3" id="KW-1185">Reference proteome</keyword>
<accession>A0A7W7Y6A2</accession>
<dbReference type="AlphaFoldDB" id="A0A7W7Y6A2"/>
<feature type="transmembrane region" description="Helical" evidence="1">
    <location>
        <begin position="171"/>
        <end position="192"/>
    </location>
</feature>
<name>A0A7W7Y6A2_9BACT</name>
<gene>
    <name evidence="2" type="ORF">HNR37_002198</name>
</gene>
<keyword evidence="1" id="KW-0812">Transmembrane</keyword>
<evidence type="ECO:0000313" key="3">
    <source>
        <dbReference type="Proteomes" id="UP000528322"/>
    </source>
</evidence>
<organism evidence="2 3">
    <name type="scientific">Desulfurispira natronophila</name>
    <dbReference type="NCBI Taxonomy" id="682562"/>
    <lineage>
        <taxon>Bacteria</taxon>
        <taxon>Pseudomonadati</taxon>
        <taxon>Chrysiogenota</taxon>
        <taxon>Chrysiogenia</taxon>
        <taxon>Chrysiogenales</taxon>
        <taxon>Chrysiogenaceae</taxon>
        <taxon>Desulfurispira</taxon>
    </lineage>
</organism>
<comment type="caution">
    <text evidence="2">The sequence shown here is derived from an EMBL/GenBank/DDBJ whole genome shotgun (WGS) entry which is preliminary data.</text>
</comment>